<evidence type="ECO:0000256" key="1">
    <source>
        <dbReference type="ARBA" id="ARBA00004496"/>
    </source>
</evidence>
<dbReference type="GO" id="GO:0071035">
    <property type="term" value="P:nuclear polyadenylation-dependent rRNA catabolic process"/>
    <property type="evidence" value="ECO:0007669"/>
    <property type="project" value="TreeGrafter"/>
</dbReference>
<dbReference type="PANTHER" id="PTHR11097:SF9">
    <property type="entry name" value="EXOSOME COMPLEX COMPONENT RRP43"/>
    <property type="match status" value="1"/>
</dbReference>
<keyword evidence="12" id="KW-1185">Reference proteome</keyword>
<protein>
    <recommendedName>
        <fullName evidence="9">Ribosomal RNA-processing protein 43</fullName>
    </recommendedName>
</protein>
<dbReference type="GO" id="GO:0016075">
    <property type="term" value="P:rRNA catabolic process"/>
    <property type="evidence" value="ECO:0007669"/>
    <property type="project" value="TreeGrafter"/>
</dbReference>
<dbReference type="Proteomes" id="UP000694845">
    <property type="component" value="Unplaced"/>
</dbReference>
<dbReference type="GO" id="GO:0034475">
    <property type="term" value="P:U4 snRNA 3'-end processing"/>
    <property type="evidence" value="ECO:0007669"/>
    <property type="project" value="TreeGrafter"/>
</dbReference>
<evidence type="ECO:0000256" key="8">
    <source>
        <dbReference type="ARBA" id="ARBA00023242"/>
    </source>
</evidence>
<dbReference type="InterPro" id="IPR033196">
    <property type="entry name" value="Rrp43"/>
</dbReference>
<dbReference type="InterPro" id="IPR015847">
    <property type="entry name" value="ExoRNase_PH_dom2"/>
</dbReference>
<accession>A0A8B7XGS1</accession>
<dbReference type="AlphaFoldDB" id="A0A8B7XGS1"/>
<dbReference type="InterPro" id="IPR001247">
    <property type="entry name" value="ExoRNase_PH_dom1"/>
</dbReference>
<keyword evidence="7" id="KW-0694">RNA-binding</keyword>
<feature type="domain" description="Exoribonuclease phosphorolytic" evidence="11">
    <location>
        <begin position="194"/>
        <end position="255"/>
    </location>
</feature>
<keyword evidence="6" id="KW-0271">Exosome</keyword>
<evidence type="ECO:0000259" key="10">
    <source>
        <dbReference type="Pfam" id="PF01138"/>
    </source>
</evidence>
<comment type="subcellular location">
    <subcellularLocation>
        <location evidence="1">Cytoplasm</location>
    </subcellularLocation>
    <subcellularLocation>
        <location evidence="2">Nucleus</location>
        <location evidence="2">Nucleolus</location>
    </subcellularLocation>
</comment>
<evidence type="ECO:0000256" key="3">
    <source>
        <dbReference type="ARBA" id="ARBA00006678"/>
    </source>
</evidence>
<evidence type="ECO:0000259" key="11">
    <source>
        <dbReference type="Pfam" id="PF03725"/>
    </source>
</evidence>
<dbReference type="InterPro" id="IPR036345">
    <property type="entry name" value="ExoRNase_PH_dom2_sf"/>
</dbReference>
<dbReference type="InterPro" id="IPR050590">
    <property type="entry name" value="Exosome_comp_Rrp42_subfam"/>
</dbReference>
<dbReference type="GO" id="GO:0034476">
    <property type="term" value="P:U5 snRNA 3'-end processing"/>
    <property type="evidence" value="ECO:0007669"/>
    <property type="project" value="TreeGrafter"/>
</dbReference>
<evidence type="ECO:0000256" key="6">
    <source>
        <dbReference type="ARBA" id="ARBA00022835"/>
    </source>
</evidence>
<dbReference type="InterPro" id="IPR020568">
    <property type="entry name" value="Ribosomal_Su5_D2-typ_SF"/>
</dbReference>
<dbReference type="PANTHER" id="PTHR11097">
    <property type="entry name" value="EXOSOME COMPLEX EXONUCLEASE RIBOSOMAL RNA PROCESSING PROTEIN"/>
    <property type="match status" value="1"/>
</dbReference>
<dbReference type="SUPFAM" id="SSF55666">
    <property type="entry name" value="Ribonuclease PH domain 2-like"/>
    <property type="match status" value="1"/>
</dbReference>
<dbReference type="GeneID" id="110973155"/>
<keyword evidence="8" id="KW-0539">Nucleus</keyword>
<dbReference type="RefSeq" id="XP_022079421.1">
    <property type="nucleotide sequence ID" value="XM_022223729.1"/>
</dbReference>
<keyword evidence="4" id="KW-0963">Cytoplasm</keyword>
<evidence type="ECO:0000256" key="7">
    <source>
        <dbReference type="ARBA" id="ARBA00022884"/>
    </source>
</evidence>
<dbReference type="SUPFAM" id="SSF54211">
    <property type="entry name" value="Ribosomal protein S5 domain 2-like"/>
    <property type="match status" value="1"/>
</dbReference>
<dbReference type="FunFam" id="3.30.230.70:FF:000017">
    <property type="entry name" value="Exosome complex component Rrp42"/>
    <property type="match status" value="1"/>
</dbReference>
<dbReference type="Pfam" id="PF01138">
    <property type="entry name" value="RNase_PH"/>
    <property type="match status" value="1"/>
</dbReference>
<dbReference type="OrthoDB" id="45882at2759"/>
<gene>
    <name evidence="13" type="primary">LOC110973155</name>
</gene>
<dbReference type="GO" id="GO:0005730">
    <property type="term" value="C:nucleolus"/>
    <property type="evidence" value="ECO:0007669"/>
    <property type="project" value="UniProtKB-SubCell"/>
</dbReference>
<evidence type="ECO:0000256" key="5">
    <source>
        <dbReference type="ARBA" id="ARBA00022552"/>
    </source>
</evidence>
<feature type="domain" description="Exoribonuclease phosphorolytic" evidence="10">
    <location>
        <begin position="33"/>
        <end position="168"/>
    </location>
</feature>
<evidence type="ECO:0000313" key="13">
    <source>
        <dbReference type="RefSeq" id="XP_022079421.1"/>
    </source>
</evidence>
<organism evidence="12 13">
    <name type="scientific">Acanthaster planci</name>
    <name type="common">Crown-of-thorns starfish</name>
    <dbReference type="NCBI Taxonomy" id="133434"/>
    <lineage>
        <taxon>Eukaryota</taxon>
        <taxon>Metazoa</taxon>
        <taxon>Echinodermata</taxon>
        <taxon>Eleutherozoa</taxon>
        <taxon>Asterozoa</taxon>
        <taxon>Asteroidea</taxon>
        <taxon>Valvatacea</taxon>
        <taxon>Valvatida</taxon>
        <taxon>Acanthasteridae</taxon>
        <taxon>Acanthaster</taxon>
    </lineage>
</organism>
<dbReference type="CTD" id="11340"/>
<evidence type="ECO:0000256" key="4">
    <source>
        <dbReference type="ARBA" id="ARBA00022490"/>
    </source>
</evidence>
<dbReference type="Gene3D" id="3.30.230.70">
    <property type="entry name" value="GHMP Kinase, N-terminal domain"/>
    <property type="match status" value="1"/>
</dbReference>
<evidence type="ECO:0000313" key="12">
    <source>
        <dbReference type="Proteomes" id="UP000694845"/>
    </source>
</evidence>
<evidence type="ECO:0000256" key="2">
    <source>
        <dbReference type="ARBA" id="ARBA00004604"/>
    </source>
</evidence>
<dbReference type="CDD" id="cd11369">
    <property type="entry name" value="RNase_PH_RRP43"/>
    <property type="match status" value="1"/>
</dbReference>
<sequence>MKMAADFKTAQPVEYYRKFLKEDIRPDGRELGEIRPTILNVGSITTADGSALVKLGNTTCICGIKAEFCTPKEDLPKCGIVVPNVDLPPLCSSRFKPGPPSEQAQVVTQLLADVINNAKSIDLESLCIVEAKLCWVLFCDIVCLDYDGNIVDACLVALVAALRNVLLPEVTIEEDSQLPVTSSDKTVSLSIHNTPVATTFAIFDESVLLADPTNEEESIATGEVTIVMTEDGRLQAVHKPGGSPLSPDQLQDCITRTQTRSEDVRRLIQDTIDSVER</sequence>
<dbReference type="GO" id="GO:0071038">
    <property type="term" value="P:TRAMP-dependent tRNA surveillance pathway"/>
    <property type="evidence" value="ECO:0007669"/>
    <property type="project" value="TreeGrafter"/>
</dbReference>
<dbReference type="Pfam" id="PF03725">
    <property type="entry name" value="RNase_PH_C"/>
    <property type="match status" value="1"/>
</dbReference>
<dbReference type="KEGG" id="aplc:110973155"/>
<dbReference type="OMA" id="EIKAFWV"/>
<comment type="similarity">
    <text evidence="3">Belongs to the RNase PH family.</text>
</comment>
<dbReference type="GO" id="GO:0000176">
    <property type="term" value="C:nuclear exosome (RNase complex)"/>
    <property type="evidence" value="ECO:0007669"/>
    <property type="project" value="TreeGrafter"/>
</dbReference>
<reference evidence="13" key="1">
    <citation type="submission" date="2025-08" db="UniProtKB">
        <authorList>
            <consortium name="RefSeq"/>
        </authorList>
    </citation>
    <scope>IDENTIFICATION</scope>
</reference>
<evidence type="ECO:0000256" key="9">
    <source>
        <dbReference type="ARBA" id="ARBA00030617"/>
    </source>
</evidence>
<dbReference type="GO" id="GO:0034473">
    <property type="term" value="P:U1 snRNA 3'-end processing"/>
    <property type="evidence" value="ECO:0007669"/>
    <property type="project" value="TreeGrafter"/>
</dbReference>
<keyword evidence="5" id="KW-0698">rRNA processing</keyword>
<dbReference type="GO" id="GO:0071028">
    <property type="term" value="P:nuclear mRNA surveillance"/>
    <property type="evidence" value="ECO:0007669"/>
    <property type="project" value="TreeGrafter"/>
</dbReference>
<proteinExistence type="inferred from homology"/>
<name>A0A8B7XGS1_ACAPL</name>
<dbReference type="GO" id="GO:0035925">
    <property type="term" value="F:mRNA 3'-UTR AU-rich region binding"/>
    <property type="evidence" value="ECO:0007669"/>
    <property type="project" value="TreeGrafter"/>
</dbReference>
<dbReference type="GO" id="GO:0000177">
    <property type="term" value="C:cytoplasmic exosome (RNase complex)"/>
    <property type="evidence" value="ECO:0007669"/>
    <property type="project" value="TreeGrafter"/>
</dbReference>
<dbReference type="InterPro" id="IPR027408">
    <property type="entry name" value="PNPase/RNase_PH_dom_sf"/>
</dbReference>
<dbReference type="GO" id="GO:0000467">
    <property type="term" value="P:exonucleolytic trimming to generate mature 3'-end of 5.8S rRNA from tricistronic rRNA transcript (SSU-rRNA, 5.8S rRNA, LSU-rRNA)"/>
    <property type="evidence" value="ECO:0007669"/>
    <property type="project" value="TreeGrafter"/>
</dbReference>